<keyword evidence="2 4" id="KW-0964">Secreted</keyword>
<evidence type="ECO:0000259" key="6">
    <source>
        <dbReference type="Pfam" id="PF00700"/>
    </source>
</evidence>
<keyword evidence="3 4" id="KW-0975">Bacterial flagellum</keyword>
<dbReference type="AlphaFoldDB" id="A0A839HHC4"/>
<dbReference type="GO" id="GO:0005576">
    <property type="term" value="C:extracellular region"/>
    <property type="evidence" value="ECO:0007669"/>
    <property type="project" value="UniProtKB-SubCell"/>
</dbReference>
<dbReference type="Gene3D" id="2.170.280.10">
    <property type="entry name" value="f41 fragment of flagellin, middle domain"/>
    <property type="match status" value="1"/>
</dbReference>
<dbReference type="InterPro" id="IPR046358">
    <property type="entry name" value="Flagellin_C"/>
</dbReference>
<dbReference type="GO" id="GO:0005198">
    <property type="term" value="F:structural molecule activity"/>
    <property type="evidence" value="ECO:0007669"/>
    <property type="project" value="UniProtKB-UniRule"/>
</dbReference>
<name>A0A839HHC4_9GAMM</name>
<organism evidence="7 8">
    <name type="scientific">Thiospirillum jenense</name>
    <dbReference type="NCBI Taxonomy" id="1653858"/>
    <lineage>
        <taxon>Bacteria</taxon>
        <taxon>Pseudomonadati</taxon>
        <taxon>Pseudomonadota</taxon>
        <taxon>Gammaproteobacteria</taxon>
        <taxon>Chromatiales</taxon>
        <taxon>Chromatiaceae</taxon>
        <taxon>Thiospirillum</taxon>
    </lineage>
</organism>
<evidence type="ECO:0000259" key="5">
    <source>
        <dbReference type="Pfam" id="PF00669"/>
    </source>
</evidence>
<dbReference type="PRINTS" id="PR00207">
    <property type="entry name" value="FLAGELLIN"/>
</dbReference>
<evidence type="ECO:0000256" key="2">
    <source>
        <dbReference type="ARBA" id="ARBA00022525"/>
    </source>
</evidence>
<comment type="similarity">
    <text evidence="1 4">Belongs to the bacterial flagellin family.</text>
</comment>
<accession>A0A839HHC4</accession>
<dbReference type="SUPFAM" id="SSF64518">
    <property type="entry name" value="Phase 1 flagellin"/>
    <property type="match status" value="1"/>
</dbReference>
<evidence type="ECO:0000313" key="8">
    <source>
        <dbReference type="Proteomes" id="UP000548632"/>
    </source>
</evidence>
<evidence type="ECO:0000256" key="1">
    <source>
        <dbReference type="ARBA" id="ARBA00005709"/>
    </source>
</evidence>
<keyword evidence="7" id="KW-0966">Cell projection</keyword>
<dbReference type="Proteomes" id="UP000548632">
    <property type="component" value="Unassembled WGS sequence"/>
</dbReference>
<feature type="domain" description="Flagellin N-terminal" evidence="5">
    <location>
        <begin position="5"/>
        <end position="141"/>
    </location>
</feature>
<dbReference type="Pfam" id="PF00669">
    <property type="entry name" value="Flagellin_N"/>
    <property type="match status" value="1"/>
</dbReference>
<dbReference type="InterPro" id="IPR010810">
    <property type="entry name" value="Flagellin_hook_IN_motif"/>
</dbReference>
<dbReference type="Gene3D" id="1.20.1330.10">
    <property type="entry name" value="f41 fragment of flagellin, N-terminal domain"/>
    <property type="match status" value="1"/>
</dbReference>
<reference evidence="7 8" key="1">
    <citation type="journal article" date="2020" name="Arch. Microbiol.">
        <title>The genome sequence of the giant phototrophic gammaproteobacterium Thiospirillum jenense gives insight into its physiological properties and phylogenetic relationships.</title>
        <authorList>
            <person name="Imhoff J.F."/>
            <person name="Meyer T.E."/>
            <person name="Kyndt J.A."/>
        </authorList>
    </citation>
    <scope>NUCLEOTIDE SEQUENCE [LARGE SCALE GENOMIC DNA]</scope>
    <source>
        <strain evidence="7 8">DSM 216</strain>
    </source>
</reference>
<gene>
    <name evidence="7" type="ORF">HUK38_10195</name>
</gene>
<dbReference type="EMBL" id="JABVCQ010000021">
    <property type="protein sequence ID" value="MBB1126596.1"/>
    <property type="molecule type" value="Genomic_DNA"/>
</dbReference>
<dbReference type="Gene3D" id="2.30.220.10">
    <property type="entry name" value="f41 fragment of flagellin, C-terminal domain"/>
    <property type="match status" value="1"/>
</dbReference>
<evidence type="ECO:0000256" key="4">
    <source>
        <dbReference type="RuleBase" id="RU362073"/>
    </source>
</evidence>
<dbReference type="Gene3D" id="6.10.10.10">
    <property type="entry name" value="Flagellar export chaperone, C-terminal domain"/>
    <property type="match status" value="1"/>
</dbReference>
<dbReference type="PANTHER" id="PTHR42792">
    <property type="entry name" value="FLAGELLIN"/>
    <property type="match status" value="1"/>
</dbReference>
<dbReference type="PANTHER" id="PTHR42792:SF2">
    <property type="entry name" value="FLAGELLIN"/>
    <property type="match status" value="1"/>
</dbReference>
<dbReference type="InterPro" id="IPR001492">
    <property type="entry name" value="Flagellin"/>
</dbReference>
<dbReference type="GO" id="GO:0009288">
    <property type="term" value="C:bacterial-type flagellum"/>
    <property type="evidence" value="ECO:0007669"/>
    <property type="project" value="UniProtKB-SubCell"/>
</dbReference>
<dbReference type="Pfam" id="PF07196">
    <property type="entry name" value="Flagellin_IN"/>
    <property type="match status" value="1"/>
</dbReference>
<feature type="domain" description="Flagellin C-terminal" evidence="6">
    <location>
        <begin position="435"/>
        <end position="520"/>
    </location>
</feature>
<keyword evidence="7" id="KW-0969">Cilium</keyword>
<comment type="caution">
    <text evidence="7">The sequence shown here is derived from an EMBL/GenBank/DDBJ whole genome shotgun (WGS) entry which is preliminary data.</text>
</comment>
<proteinExistence type="inferred from homology"/>
<comment type="subcellular location">
    <subcellularLocation>
        <location evidence="4">Secreted</location>
    </subcellularLocation>
    <subcellularLocation>
        <location evidence="4">Bacterial flagellum</location>
    </subcellularLocation>
</comment>
<dbReference type="RefSeq" id="WP_182584221.1">
    <property type="nucleotide sequence ID" value="NZ_JABVCQ010000021.1"/>
</dbReference>
<comment type="function">
    <text evidence="4">Flagellin is the subunit protein which polymerizes to form the filaments of bacterial flagella.</text>
</comment>
<evidence type="ECO:0000313" key="7">
    <source>
        <dbReference type="EMBL" id="MBB1126596.1"/>
    </source>
</evidence>
<keyword evidence="7" id="KW-0282">Flagellum</keyword>
<evidence type="ECO:0000256" key="3">
    <source>
        <dbReference type="ARBA" id="ARBA00023143"/>
    </source>
</evidence>
<dbReference type="Pfam" id="PF00700">
    <property type="entry name" value="Flagellin_C"/>
    <property type="match status" value="1"/>
</dbReference>
<dbReference type="InterPro" id="IPR001029">
    <property type="entry name" value="Flagellin_N"/>
</dbReference>
<dbReference type="InterPro" id="IPR042187">
    <property type="entry name" value="Flagellin_C_sub2"/>
</dbReference>
<sequence length="521" mass="54461">MAQVINTNVPSLNAQRNLTKSQASLSRTLERLSTGLRINSAKDDAAGLGISERFTSQIRGLNQATRNANDGISLAQTAEAVLASAGDILQRMRELAVQAANATNSFSDRQALQDEVNQLNLELDRIAVDSEFNGKKLFDGTFGSAKFQIGANSYQTISVNNTNLRTNKYGNNLVTAGGMEAFAAAPPAWGVNGVGAENVTIRGYLGNVGDTSTAIAIDAGPPADTARDVATKINARTNETGVTANARTEMLMEFSETGSYSLNLTSENITYTADPPTAEPLTVNFTIGDPPTTADSLAAAVTAINDISAKTGITAEIGQDPTTGADKILLTNATGNDIMIEAMNLPPTGTGTVSVQKMHRNQSAELTAVGAAAVTLAAANNGLTITGYLQFDSTHGFMVTSDLAGAGMIPADEAAVMNVMAELDVTSFETATQALKTVDAGIAIVSAQRSLLGAIQSRFDSTVKNLMSTSENLTAARSRIQDADFAVETAELTRSQILQQAGVSVLSQANQTPQNTLKLLQ</sequence>
<protein>
    <recommendedName>
        <fullName evidence="4">Flagellin</fullName>
    </recommendedName>
</protein>
<keyword evidence="8" id="KW-1185">Reference proteome</keyword>